<evidence type="ECO:0000313" key="1">
    <source>
        <dbReference type="EMBL" id="MCO5959883.1"/>
    </source>
</evidence>
<dbReference type="PANTHER" id="PTHR37550:SF3">
    <property type="entry name" value="ANTITOXIN VAPB1"/>
    <property type="match status" value="1"/>
</dbReference>
<name>A0AAJ1C2Y1_9HYPH</name>
<organism evidence="1 2">
    <name type="scientific">Ciceribacter sichuanensis</name>
    <dbReference type="NCBI Taxonomy" id="2949647"/>
    <lineage>
        <taxon>Bacteria</taxon>
        <taxon>Pseudomonadati</taxon>
        <taxon>Pseudomonadota</taxon>
        <taxon>Alphaproteobacteria</taxon>
        <taxon>Hyphomicrobiales</taxon>
        <taxon>Rhizobiaceae</taxon>
        <taxon>Ciceribacter</taxon>
    </lineage>
</organism>
<dbReference type="PANTHER" id="PTHR37550">
    <property type="entry name" value="ANTITOXIN VAPB1"/>
    <property type="match status" value="1"/>
</dbReference>
<reference evidence="1" key="1">
    <citation type="submission" date="2022-06" db="EMBL/GenBank/DDBJ databases">
        <authorList>
            <person name="Sun Q."/>
        </authorList>
    </citation>
    <scope>NUCLEOTIDE SEQUENCE</scope>
    <source>
        <strain evidence="1">S101</strain>
    </source>
</reference>
<dbReference type="SUPFAM" id="SSF89447">
    <property type="entry name" value="AbrB/MazE/MraZ-like"/>
    <property type="match status" value="1"/>
</dbReference>
<dbReference type="RefSeq" id="WP_250913737.1">
    <property type="nucleotide sequence ID" value="NZ_JAMXLX010000012.1"/>
</dbReference>
<accession>A0AAJ1C2Y1</accession>
<dbReference type="EMBL" id="JAMXLX010000012">
    <property type="protein sequence ID" value="MCO5959883.1"/>
    <property type="molecule type" value="Genomic_DNA"/>
</dbReference>
<dbReference type="Gene3D" id="2.10.260.10">
    <property type="match status" value="1"/>
</dbReference>
<gene>
    <name evidence="1" type="ORF">NBH21_24250</name>
</gene>
<dbReference type="InterPro" id="IPR051734">
    <property type="entry name" value="VapB_TA_antitoxins"/>
</dbReference>
<dbReference type="NCBIfam" id="NF040493">
    <property type="entry name" value="TA_anti_VapB"/>
    <property type="match status" value="1"/>
</dbReference>
<sequence length="76" mass="8530">MEQGAVFQSNRSQAIRLPKAVALPDDVKRVDIVVIGRTRIIAPAGEVWDSWFEGPEATSDFMSQRDQPALQEREAF</sequence>
<proteinExistence type="predicted"/>
<dbReference type="InterPro" id="IPR047976">
    <property type="entry name" value="Anti_VapB2-like"/>
</dbReference>
<comment type="caution">
    <text evidence="1">The sequence shown here is derived from an EMBL/GenBank/DDBJ whole genome shotgun (WGS) entry which is preliminary data.</text>
</comment>
<dbReference type="InterPro" id="IPR037914">
    <property type="entry name" value="SpoVT-AbrB_sf"/>
</dbReference>
<protein>
    <submittedName>
        <fullName evidence="1">Antitoxin</fullName>
    </submittedName>
</protein>
<dbReference type="AlphaFoldDB" id="A0AAJ1C2Y1"/>
<evidence type="ECO:0000313" key="2">
    <source>
        <dbReference type="Proteomes" id="UP001155380"/>
    </source>
</evidence>
<dbReference type="Proteomes" id="UP001155380">
    <property type="component" value="Unassembled WGS sequence"/>
</dbReference>